<name>A0A6B2LYI6_9BACT</name>
<dbReference type="InterPro" id="IPR054031">
    <property type="entry name" value="XylR_PBP1"/>
</dbReference>
<feature type="domain" description="HTH araC/xylS-type" evidence="4">
    <location>
        <begin position="280"/>
        <end position="378"/>
    </location>
</feature>
<dbReference type="InterPro" id="IPR046335">
    <property type="entry name" value="LacI/GalR-like_sensor"/>
</dbReference>
<reference evidence="5 6" key="1">
    <citation type="submission" date="2020-02" db="EMBL/GenBank/DDBJ databases">
        <title>Albibacoteraceae fam. nov., the first described family within the subdivision 4 Verrucomicrobia.</title>
        <authorList>
            <person name="Xi F."/>
        </authorList>
    </citation>
    <scope>NUCLEOTIDE SEQUENCE [LARGE SCALE GENOMIC DNA]</scope>
    <source>
        <strain evidence="5 6">CK1056</strain>
    </source>
</reference>
<gene>
    <name evidence="5" type="ORF">G0Q06_03265</name>
</gene>
<dbReference type="Pfam" id="PF12833">
    <property type="entry name" value="HTH_18"/>
    <property type="match status" value="1"/>
</dbReference>
<dbReference type="SUPFAM" id="SSF46689">
    <property type="entry name" value="Homeodomain-like"/>
    <property type="match status" value="2"/>
</dbReference>
<evidence type="ECO:0000256" key="1">
    <source>
        <dbReference type="ARBA" id="ARBA00023015"/>
    </source>
</evidence>
<dbReference type="Gene3D" id="3.40.50.2300">
    <property type="match status" value="2"/>
</dbReference>
<dbReference type="Pfam" id="PF13377">
    <property type="entry name" value="Peripla_BP_3"/>
    <property type="match status" value="1"/>
</dbReference>
<dbReference type="PROSITE" id="PS00041">
    <property type="entry name" value="HTH_ARAC_FAMILY_1"/>
    <property type="match status" value="1"/>
</dbReference>
<protein>
    <submittedName>
        <fullName evidence="5">Substrate-binding domain-containing protein</fullName>
    </submittedName>
</protein>
<proteinExistence type="predicted"/>
<dbReference type="SMART" id="SM00342">
    <property type="entry name" value="HTH_ARAC"/>
    <property type="match status" value="1"/>
</dbReference>
<dbReference type="InterPro" id="IPR028082">
    <property type="entry name" value="Peripla_BP_I"/>
</dbReference>
<keyword evidence="3" id="KW-0804">Transcription</keyword>
<evidence type="ECO:0000259" key="4">
    <source>
        <dbReference type="PROSITE" id="PS01124"/>
    </source>
</evidence>
<organism evidence="5 6">
    <name type="scientific">Oceanipulchritudo coccoides</name>
    <dbReference type="NCBI Taxonomy" id="2706888"/>
    <lineage>
        <taxon>Bacteria</taxon>
        <taxon>Pseudomonadati</taxon>
        <taxon>Verrucomicrobiota</taxon>
        <taxon>Opitutia</taxon>
        <taxon>Puniceicoccales</taxon>
        <taxon>Oceanipulchritudinaceae</taxon>
        <taxon>Oceanipulchritudo</taxon>
    </lineage>
</organism>
<comment type="caution">
    <text evidence="5">The sequence shown here is derived from an EMBL/GenBank/DDBJ whole genome shotgun (WGS) entry which is preliminary data.</text>
</comment>
<dbReference type="EMBL" id="JAAGNX010000001">
    <property type="protein sequence ID" value="NDV61463.1"/>
    <property type="molecule type" value="Genomic_DNA"/>
</dbReference>
<dbReference type="Pfam" id="PF22177">
    <property type="entry name" value="PBP1_XylR"/>
    <property type="match status" value="1"/>
</dbReference>
<dbReference type="PANTHER" id="PTHR30146:SF24">
    <property type="entry name" value="XYLOSE OPERON REGULATORY PROTEIN"/>
    <property type="match status" value="1"/>
</dbReference>
<sequence>MKRVAILVETALASGRNILAGISQYIREHDDWSVFHPTGYMGATDIAGLVDWDGDGIIARISDPAILKNLKAKNTHIVDVLGNVQKSPFPLVKCDDRKIGRMVAEHFIGNGHRHFAFLGFSSERWSFERQEAFGQSLEKEHGQVSLCHLNPRHQGPAHWHRNLDHVASWVEGLPKPCAMLVASDQFGPLAMKACERSGISIPEEISIVGVDNDQSFCELCRPQLSSIEPNHTRVGYEAARLLDALITDERTSETLLETPPLSLYTRGSSDTMAVSDPALVKAMRFIRQEACNGISVDHVAESAGVSRSVLQRRFKDQLGRTVGDIILSVKLRRARDMLAFTKISIPEIAERSGFNYQEYLNYIFKKHLSTTPVRFREEAGR</sequence>
<dbReference type="PANTHER" id="PTHR30146">
    <property type="entry name" value="LACI-RELATED TRANSCRIPTIONAL REPRESSOR"/>
    <property type="match status" value="1"/>
</dbReference>
<dbReference type="RefSeq" id="WP_163962426.1">
    <property type="nucleotide sequence ID" value="NZ_JAAGNX010000001.1"/>
</dbReference>
<evidence type="ECO:0000313" key="5">
    <source>
        <dbReference type="EMBL" id="NDV61463.1"/>
    </source>
</evidence>
<dbReference type="GO" id="GO:0000976">
    <property type="term" value="F:transcription cis-regulatory region binding"/>
    <property type="evidence" value="ECO:0007669"/>
    <property type="project" value="TreeGrafter"/>
</dbReference>
<dbReference type="Proteomes" id="UP000478417">
    <property type="component" value="Unassembled WGS sequence"/>
</dbReference>
<keyword evidence="2" id="KW-0238">DNA-binding</keyword>
<dbReference type="AlphaFoldDB" id="A0A6B2LYI6"/>
<dbReference type="Gene3D" id="1.10.10.60">
    <property type="entry name" value="Homeodomain-like"/>
    <property type="match status" value="1"/>
</dbReference>
<evidence type="ECO:0000256" key="2">
    <source>
        <dbReference type="ARBA" id="ARBA00023125"/>
    </source>
</evidence>
<dbReference type="InterPro" id="IPR009057">
    <property type="entry name" value="Homeodomain-like_sf"/>
</dbReference>
<dbReference type="SUPFAM" id="SSF53822">
    <property type="entry name" value="Periplasmic binding protein-like I"/>
    <property type="match status" value="1"/>
</dbReference>
<dbReference type="PROSITE" id="PS01124">
    <property type="entry name" value="HTH_ARAC_FAMILY_2"/>
    <property type="match status" value="1"/>
</dbReference>
<evidence type="ECO:0000313" key="6">
    <source>
        <dbReference type="Proteomes" id="UP000478417"/>
    </source>
</evidence>
<keyword evidence="1" id="KW-0805">Transcription regulation</keyword>
<dbReference type="CDD" id="cd01543">
    <property type="entry name" value="PBP1_XylR"/>
    <property type="match status" value="1"/>
</dbReference>
<accession>A0A6B2LYI6</accession>
<keyword evidence="6" id="KW-1185">Reference proteome</keyword>
<dbReference type="GO" id="GO:0003700">
    <property type="term" value="F:DNA-binding transcription factor activity"/>
    <property type="evidence" value="ECO:0007669"/>
    <property type="project" value="InterPro"/>
</dbReference>
<evidence type="ECO:0000256" key="3">
    <source>
        <dbReference type="ARBA" id="ARBA00023163"/>
    </source>
</evidence>
<dbReference type="InterPro" id="IPR018060">
    <property type="entry name" value="HTH_AraC"/>
</dbReference>
<dbReference type="InterPro" id="IPR018062">
    <property type="entry name" value="HTH_AraC-typ_CS"/>
</dbReference>